<dbReference type="Pfam" id="PF21307">
    <property type="entry name" value="Glyco_hydro_95_C"/>
    <property type="match status" value="1"/>
</dbReference>
<dbReference type="Gene3D" id="2.60.40.1180">
    <property type="entry name" value="Golgi alpha-mannosidase II"/>
    <property type="match status" value="1"/>
</dbReference>
<dbReference type="Gene3D" id="2.70.98.50">
    <property type="entry name" value="putative glycoside hydrolase family protein from bacillus halodurans"/>
    <property type="match status" value="1"/>
</dbReference>
<comment type="caution">
    <text evidence="4">The sequence shown here is derived from an EMBL/GenBank/DDBJ whole genome shotgun (WGS) entry which is preliminary data.</text>
</comment>
<dbReference type="SUPFAM" id="SSF48208">
    <property type="entry name" value="Six-hairpin glycosidases"/>
    <property type="match status" value="1"/>
</dbReference>
<dbReference type="GO" id="GO:0016787">
    <property type="term" value="F:hydrolase activity"/>
    <property type="evidence" value="ECO:0007669"/>
    <property type="project" value="UniProtKB-KW"/>
</dbReference>
<dbReference type="Pfam" id="PF14498">
    <property type="entry name" value="Glyco_hyd_65N_2"/>
    <property type="match status" value="1"/>
</dbReference>
<dbReference type="Proteomes" id="UP001500394">
    <property type="component" value="Unassembled WGS sequence"/>
</dbReference>
<dbReference type="InterPro" id="IPR016518">
    <property type="entry name" value="Alpha-L-fucosidase"/>
</dbReference>
<dbReference type="InterPro" id="IPR013780">
    <property type="entry name" value="Glyco_hydro_b"/>
</dbReference>
<feature type="domain" description="Glycosyl hydrolase family 95 catalytic" evidence="3">
    <location>
        <begin position="268"/>
        <end position="672"/>
    </location>
</feature>
<feature type="domain" description="Glycosyl hydrolase family 95 N-terminal" evidence="1">
    <location>
        <begin position="1"/>
        <end position="241"/>
    </location>
</feature>
<dbReference type="Pfam" id="PF22124">
    <property type="entry name" value="Glyco_hydro_95_cat"/>
    <property type="match status" value="1"/>
</dbReference>
<dbReference type="RefSeq" id="WP_345065117.1">
    <property type="nucleotide sequence ID" value="NZ_BAABGR010000006.1"/>
</dbReference>
<accession>A0ABP8QY91</accession>
<dbReference type="InterPro" id="IPR054363">
    <property type="entry name" value="GH95_cat"/>
</dbReference>
<feature type="domain" description="Alpha fucosidase A-like C-terminal" evidence="2">
    <location>
        <begin position="674"/>
        <end position="745"/>
    </location>
</feature>
<protein>
    <submittedName>
        <fullName evidence="4">Glycoside hydrolase family 95 protein</fullName>
    </submittedName>
</protein>
<proteinExistence type="predicted"/>
<dbReference type="InterPro" id="IPR049053">
    <property type="entry name" value="AFCA-like_C"/>
</dbReference>
<dbReference type="Gene3D" id="1.50.10.10">
    <property type="match status" value="1"/>
</dbReference>
<name>A0ABP8QY91_9SPHI</name>
<keyword evidence="4" id="KW-0378">Hydrolase</keyword>
<sequence length="753" mass="84640">MWYKQAAKNWNEALPIGNGRLGAMVYGGVQKDIIQLNEESLVGGSNFDNTNPQAGQHIDEIRRLLLAGDNDKAHELAKQYLLATPADFRSYQTLGNIYLDFAHEGPVASYRRSLNLEEAISEVSYSVNGVRYKREYFISAPQNVMVIRLSSDKARGLSFKATLARQYDATVQAEGQGMLLMQGQLVDLPSESMGPGGLHMKFAAALRIIPQGGEMHSLNNTVIVTDADEALLIFTAATDYDLSQLNFNRDIDPYDISKKLIRQAESYSFERLKQNHLADYQPYFKRVSLHLGNEDNQNLPTDVRLQRVKEGKADLGLVSLYFQYGRYLLLSSSRAPGVLPANLQGIWNEHFEAPWKSDYHTNINVQMNYWPADVTNLSETVRPYVEFVDRLRVPGRITAQKMYKAKGWTIHHATDVFGKSGIISGIHWGTSPLSGVWLCLNLWENYLFTQDKQYLKDKIYPIMREAAEYVESFLIEAPNGYLVTAPSMSPENSFRLANGKAEQLTYAPTIDNQLITAFYQACIDAGNIVGEDPQFLKQLKATLKRIPPTKVSQKYGIVQEWIADYEEVEPGHRHMSQLVGLYPANLITPATPELFEAARHTLTRRLTHGGGHTGWSRAWIINFYARLLDGEEAWKNVQDLLAKSTLNNLFDTHPPFQIDGNFGGTAGIAEMLLQSHEGIIHVLPAVPEAWNEGAYSGLVARGAFEVNVSWKAGKLEKLLLHSRNGGEAVVQYKGKKIKVKTNKNQTYDLSNRF</sequence>
<dbReference type="InterPro" id="IPR008928">
    <property type="entry name" value="6-hairpin_glycosidase_sf"/>
</dbReference>
<dbReference type="PANTHER" id="PTHR31084">
    <property type="entry name" value="ALPHA-L-FUCOSIDASE 2"/>
    <property type="match status" value="1"/>
</dbReference>
<dbReference type="InterPro" id="IPR027414">
    <property type="entry name" value="GH95_N_dom"/>
</dbReference>
<dbReference type="InterPro" id="IPR012341">
    <property type="entry name" value="6hp_glycosidase-like_sf"/>
</dbReference>
<evidence type="ECO:0000259" key="2">
    <source>
        <dbReference type="Pfam" id="PF21307"/>
    </source>
</evidence>
<dbReference type="PIRSF" id="PIRSF007663">
    <property type="entry name" value="UCP007663"/>
    <property type="match status" value="1"/>
</dbReference>
<evidence type="ECO:0000259" key="1">
    <source>
        <dbReference type="Pfam" id="PF14498"/>
    </source>
</evidence>
<keyword evidence="5" id="KW-1185">Reference proteome</keyword>
<dbReference type="PANTHER" id="PTHR31084:SF0">
    <property type="entry name" value="ALPHA-L-FUCOSIDASE 2"/>
    <property type="match status" value="1"/>
</dbReference>
<evidence type="ECO:0000259" key="3">
    <source>
        <dbReference type="Pfam" id="PF22124"/>
    </source>
</evidence>
<gene>
    <name evidence="4" type="ORF">GCM10023173_08300</name>
</gene>
<dbReference type="EMBL" id="BAABGR010000006">
    <property type="protein sequence ID" value="GAA4513124.1"/>
    <property type="molecule type" value="Genomic_DNA"/>
</dbReference>
<organism evidence="4 5">
    <name type="scientific">Sphingobacterium thermophilum</name>
    <dbReference type="NCBI Taxonomy" id="768534"/>
    <lineage>
        <taxon>Bacteria</taxon>
        <taxon>Pseudomonadati</taxon>
        <taxon>Bacteroidota</taxon>
        <taxon>Sphingobacteriia</taxon>
        <taxon>Sphingobacteriales</taxon>
        <taxon>Sphingobacteriaceae</taxon>
        <taxon>Sphingobacterium</taxon>
    </lineage>
</organism>
<evidence type="ECO:0000313" key="4">
    <source>
        <dbReference type="EMBL" id="GAA4513124.1"/>
    </source>
</evidence>
<reference evidence="5" key="1">
    <citation type="journal article" date="2019" name="Int. J. Syst. Evol. Microbiol.">
        <title>The Global Catalogue of Microorganisms (GCM) 10K type strain sequencing project: providing services to taxonomists for standard genome sequencing and annotation.</title>
        <authorList>
            <consortium name="The Broad Institute Genomics Platform"/>
            <consortium name="The Broad Institute Genome Sequencing Center for Infectious Disease"/>
            <person name="Wu L."/>
            <person name="Ma J."/>
        </authorList>
    </citation>
    <scope>NUCLEOTIDE SEQUENCE [LARGE SCALE GENOMIC DNA]</scope>
    <source>
        <strain evidence="5">JCM 17858</strain>
    </source>
</reference>
<evidence type="ECO:0000313" key="5">
    <source>
        <dbReference type="Proteomes" id="UP001500394"/>
    </source>
</evidence>